<dbReference type="Pfam" id="PF00902">
    <property type="entry name" value="TatC"/>
    <property type="match status" value="1"/>
</dbReference>
<evidence type="ECO:0000313" key="6">
    <source>
        <dbReference type="EMBL" id="CAB4547621.1"/>
    </source>
</evidence>
<comment type="subcellular location">
    <subcellularLocation>
        <location evidence="1">Membrane</location>
        <topology evidence="1">Multi-pass membrane protein</topology>
    </subcellularLocation>
</comment>
<evidence type="ECO:0000256" key="5">
    <source>
        <dbReference type="SAM" id="Phobius"/>
    </source>
</evidence>
<dbReference type="EMBL" id="CAEZSN010000106">
    <property type="protein sequence ID" value="CAB4547621.1"/>
    <property type="molecule type" value="Genomic_DNA"/>
</dbReference>
<proteinExistence type="inferred from homology"/>
<dbReference type="GO" id="GO:0009977">
    <property type="term" value="F:proton motive force dependent protein transmembrane transporter activity"/>
    <property type="evidence" value="ECO:0007669"/>
    <property type="project" value="TreeGrafter"/>
</dbReference>
<evidence type="ECO:0000256" key="1">
    <source>
        <dbReference type="ARBA" id="ARBA00004141"/>
    </source>
</evidence>
<accession>A0A6J6C8K1</accession>
<keyword evidence="2 5" id="KW-0812">Transmembrane</keyword>
<evidence type="ECO:0000256" key="4">
    <source>
        <dbReference type="ARBA" id="ARBA00023136"/>
    </source>
</evidence>
<keyword evidence="3 5" id="KW-1133">Transmembrane helix</keyword>
<dbReference type="InterPro" id="IPR002033">
    <property type="entry name" value="TatC"/>
</dbReference>
<reference evidence="6" key="1">
    <citation type="submission" date="2020-05" db="EMBL/GenBank/DDBJ databases">
        <authorList>
            <person name="Chiriac C."/>
            <person name="Salcher M."/>
            <person name="Ghai R."/>
            <person name="Kavagutti S V."/>
        </authorList>
    </citation>
    <scope>NUCLEOTIDE SEQUENCE</scope>
</reference>
<dbReference type="PANTHER" id="PTHR30371:SF0">
    <property type="entry name" value="SEC-INDEPENDENT PROTEIN TRANSLOCASE PROTEIN TATC, CHLOROPLASTIC-RELATED"/>
    <property type="match status" value="1"/>
</dbReference>
<dbReference type="AlphaFoldDB" id="A0A6J6C8K1"/>
<sequence length="257" mass="28334">MAKRNPDRRMNLGGHLRELRIRLYWSALFILTAAVGGWFLFDPVFSILQAPFKELSATPGISAIINFGSVSAPFDLRLQVSLFLGFIIASPFWLYNLWAYVSPALDLKTRRVSIVFVAISTPLFLTGCYIAWVLIPGFVKSLLSFTPQGSAAIINANDYILFALRVLLVFGVALVLPALLLLLNYLGVLTAKSIIKGWRLAVFFAAVVAALATPVSDPMSMLLLAIPLILLYLLAALIAMLFDRKRNRNVSDAVTDE</sequence>
<feature type="transmembrane region" description="Helical" evidence="5">
    <location>
        <begin position="80"/>
        <end position="101"/>
    </location>
</feature>
<feature type="transmembrane region" description="Helical" evidence="5">
    <location>
        <begin position="21"/>
        <end position="41"/>
    </location>
</feature>
<feature type="transmembrane region" description="Helical" evidence="5">
    <location>
        <begin position="198"/>
        <end position="215"/>
    </location>
</feature>
<feature type="transmembrane region" description="Helical" evidence="5">
    <location>
        <begin position="159"/>
        <end position="186"/>
    </location>
</feature>
<keyword evidence="4 5" id="KW-0472">Membrane</keyword>
<evidence type="ECO:0000256" key="2">
    <source>
        <dbReference type="ARBA" id="ARBA00022692"/>
    </source>
</evidence>
<organism evidence="6">
    <name type="scientific">freshwater metagenome</name>
    <dbReference type="NCBI Taxonomy" id="449393"/>
    <lineage>
        <taxon>unclassified sequences</taxon>
        <taxon>metagenomes</taxon>
        <taxon>ecological metagenomes</taxon>
    </lineage>
</organism>
<dbReference type="GO" id="GO:0043953">
    <property type="term" value="P:protein transport by the Tat complex"/>
    <property type="evidence" value="ECO:0007669"/>
    <property type="project" value="TreeGrafter"/>
</dbReference>
<dbReference type="HAMAP" id="MF_00902">
    <property type="entry name" value="TatC"/>
    <property type="match status" value="1"/>
</dbReference>
<evidence type="ECO:0000256" key="3">
    <source>
        <dbReference type="ARBA" id="ARBA00022989"/>
    </source>
</evidence>
<name>A0A6J6C8K1_9ZZZZ</name>
<dbReference type="GO" id="GO:0065002">
    <property type="term" value="P:intracellular protein transmembrane transport"/>
    <property type="evidence" value="ECO:0007669"/>
    <property type="project" value="TreeGrafter"/>
</dbReference>
<dbReference type="GO" id="GO:0033281">
    <property type="term" value="C:TAT protein transport complex"/>
    <property type="evidence" value="ECO:0007669"/>
    <property type="project" value="TreeGrafter"/>
</dbReference>
<feature type="transmembrane region" description="Helical" evidence="5">
    <location>
        <begin position="113"/>
        <end position="139"/>
    </location>
</feature>
<gene>
    <name evidence="6" type="ORF">UFOPK1433_00906</name>
</gene>
<feature type="transmembrane region" description="Helical" evidence="5">
    <location>
        <begin position="221"/>
        <end position="242"/>
    </location>
</feature>
<dbReference type="PRINTS" id="PR01840">
    <property type="entry name" value="TATCFAMILY"/>
</dbReference>
<dbReference type="PANTHER" id="PTHR30371">
    <property type="entry name" value="SEC-INDEPENDENT PROTEIN TRANSLOCASE PROTEIN TATC"/>
    <property type="match status" value="1"/>
</dbReference>
<protein>
    <submittedName>
        <fullName evidence="6">Unannotated protein</fullName>
    </submittedName>
</protein>
<dbReference type="NCBIfam" id="TIGR00945">
    <property type="entry name" value="tatC"/>
    <property type="match status" value="1"/>
</dbReference>